<dbReference type="PANTHER" id="PTHR24171">
    <property type="entry name" value="ANKYRIN REPEAT DOMAIN-CONTAINING PROTEIN 39-RELATED"/>
    <property type="match status" value="1"/>
</dbReference>
<sequence length="468" mass="49773">MEKLVQVTEQEVQIDFALGCKCRAKIHLKSLSPTTLVAFKVQTSAPHKFLVSPPNGLIAPAASASFQVILKPQSQVPSSFPKSPSDRFLIKAALALDLDGSGDQHLNAWFSSSARATHDIKLKVVYVGAFLLRHAVGAGDVDAVRHIVKRQKSLVPDLSATEAAALFETAPNAEMLEVLAEAGLGDRRRRPVEEEQEAVASKGWTPLHVAAVSGRAEVLDRLLCETGRRGGLIDCRDKQERTPLHLAASKGHSWCVRRLVEAGAEVNATSEDGRTALFRAAANGDVETVALLLEMGADPSIAAEDVTPADVAQEKGHGNVVDMLQQGDQLLTAARRGDVGRLKSLLEKPGRIVNFCDQYGLTALHSAAIKGHADIVAMLAEFGMDVEGRDIEGHTPLHLAVEGGSREAVEALIDMGADVNARSKRGATPLYMATLMGYEKISQVLKIKGASPTCLPSSSSSVSSASLA</sequence>
<accession>A0AAV7F210</accession>
<comment type="caution">
    <text evidence="5">The sequence shown here is derived from an EMBL/GenBank/DDBJ whole genome shotgun (WGS) entry which is preliminary data.</text>
</comment>
<reference evidence="5 6" key="1">
    <citation type="submission" date="2021-07" db="EMBL/GenBank/DDBJ databases">
        <title>The Aristolochia fimbriata genome: insights into angiosperm evolution, floral development and chemical biosynthesis.</title>
        <authorList>
            <person name="Jiao Y."/>
        </authorList>
    </citation>
    <scope>NUCLEOTIDE SEQUENCE [LARGE SCALE GENOMIC DNA]</scope>
    <source>
        <strain evidence="5">IBCAS-2021</strain>
        <tissue evidence="5">Leaf</tissue>
    </source>
</reference>
<dbReference type="InterPro" id="IPR008962">
    <property type="entry name" value="PapD-like_sf"/>
</dbReference>
<evidence type="ECO:0000313" key="6">
    <source>
        <dbReference type="Proteomes" id="UP000825729"/>
    </source>
</evidence>
<name>A0AAV7F210_ARIFI</name>
<keyword evidence="1" id="KW-0677">Repeat</keyword>
<evidence type="ECO:0000256" key="1">
    <source>
        <dbReference type="ARBA" id="ARBA00022737"/>
    </source>
</evidence>
<dbReference type="Proteomes" id="UP000825729">
    <property type="component" value="Unassembled WGS sequence"/>
</dbReference>
<gene>
    <name evidence="5" type="ORF">H6P81_006507</name>
</gene>
<dbReference type="InterPro" id="IPR036770">
    <property type="entry name" value="Ankyrin_rpt-contain_sf"/>
</dbReference>
<protein>
    <recommendedName>
        <fullName evidence="4">MSP domain-containing protein</fullName>
    </recommendedName>
</protein>
<evidence type="ECO:0000259" key="4">
    <source>
        <dbReference type="PROSITE" id="PS50202"/>
    </source>
</evidence>
<dbReference type="InterPro" id="IPR013783">
    <property type="entry name" value="Ig-like_fold"/>
</dbReference>
<dbReference type="SUPFAM" id="SSF48403">
    <property type="entry name" value="Ankyrin repeat"/>
    <property type="match status" value="1"/>
</dbReference>
<dbReference type="PRINTS" id="PR01415">
    <property type="entry name" value="ANKYRIN"/>
</dbReference>
<feature type="repeat" description="ANK" evidence="3">
    <location>
        <begin position="272"/>
        <end position="304"/>
    </location>
</feature>
<feature type="repeat" description="ANK" evidence="3">
    <location>
        <begin position="392"/>
        <end position="424"/>
    </location>
</feature>
<feature type="repeat" description="ANK" evidence="3">
    <location>
        <begin position="239"/>
        <end position="271"/>
    </location>
</feature>
<evidence type="ECO:0000256" key="3">
    <source>
        <dbReference type="PROSITE-ProRule" id="PRU00023"/>
    </source>
</evidence>
<feature type="domain" description="MSP" evidence="4">
    <location>
        <begin position="1"/>
        <end position="127"/>
    </location>
</feature>
<dbReference type="PROSITE" id="PS50297">
    <property type="entry name" value="ANK_REP_REGION"/>
    <property type="match status" value="5"/>
</dbReference>
<feature type="repeat" description="ANK" evidence="3">
    <location>
        <begin position="202"/>
        <end position="223"/>
    </location>
</feature>
<dbReference type="SUPFAM" id="SSF49354">
    <property type="entry name" value="PapD-like"/>
    <property type="match status" value="1"/>
</dbReference>
<evidence type="ECO:0000256" key="2">
    <source>
        <dbReference type="ARBA" id="ARBA00023043"/>
    </source>
</evidence>
<evidence type="ECO:0000313" key="5">
    <source>
        <dbReference type="EMBL" id="KAG9453603.1"/>
    </source>
</evidence>
<dbReference type="InterPro" id="IPR002110">
    <property type="entry name" value="Ankyrin_rpt"/>
</dbReference>
<dbReference type="Gene3D" id="1.25.40.20">
    <property type="entry name" value="Ankyrin repeat-containing domain"/>
    <property type="match status" value="3"/>
</dbReference>
<dbReference type="SMART" id="SM00248">
    <property type="entry name" value="ANK"/>
    <property type="match status" value="6"/>
</dbReference>
<dbReference type="Pfam" id="PF12796">
    <property type="entry name" value="Ank_2"/>
    <property type="match status" value="2"/>
</dbReference>
<keyword evidence="6" id="KW-1185">Reference proteome</keyword>
<dbReference type="Gene3D" id="2.60.40.10">
    <property type="entry name" value="Immunoglobulins"/>
    <property type="match status" value="1"/>
</dbReference>
<dbReference type="AlphaFoldDB" id="A0AAV7F210"/>
<dbReference type="PANTHER" id="PTHR24171:SF9">
    <property type="entry name" value="ANKYRIN REPEAT DOMAIN-CONTAINING PROTEIN 39"/>
    <property type="match status" value="1"/>
</dbReference>
<dbReference type="EMBL" id="JAINDJ010000003">
    <property type="protein sequence ID" value="KAG9453603.1"/>
    <property type="molecule type" value="Genomic_DNA"/>
</dbReference>
<dbReference type="InterPro" id="IPR000535">
    <property type="entry name" value="MSP_dom"/>
</dbReference>
<dbReference type="Pfam" id="PF00635">
    <property type="entry name" value="Motile_Sperm"/>
    <property type="match status" value="1"/>
</dbReference>
<feature type="repeat" description="ANK" evidence="3">
    <location>
        <begin position="359"/>
        <end position="391"/>
    </location>
</feature>
<proteinExistence type="predicted"/>
<dbReference type="Pfam" id="PF00023">
    <property type="entry name" value="Ank"/>
    <property type="match status" value="1"/>
</dbReference>
<organism evidence="5 6">
    <name type="scientific">Aristolochia fimbriata</name>
    <name type="common">White veined hardy Dutchman's pipe vine</name>
    <dbReference type="NCBI Taxonomy" id="158543"/>
    <lineage>
        <taxon>Eukaryota</taxon>
        <taxon>Viridiplantae</taxon>
        <taxon>Streptophyta</taxon>
        <taxon>Embryophyta</taxon>
        <taxon>Tracheophyta</taxon>
        <taxon>Spermatophyta</taxon>
        <taxon>Magnoliopsida</taxon>
        <taxon>Magnoliidae</taxon>
        <taxon>Piperales</taxon>
        <taxon>Aristolochiaceae</taxon>
        <taxon>Aristolochia</taxon>
    </lineage>
</organism>
<dbReference type="PROSITE" id="PS50088">
    <property type="entry name" value="ANK_REPEAT"/>
    <property type="match status" value="5"/>
</dbReference>
<keyword evidence="2 3" id="KW-0040">ANK repeat</keyword>
<dbReference type="PROSITE" id="PS50202">
    <property type="entry name" value="MSP"/>
    <property type="match status" value="1"/>
</dbReference>